<evidence type="ECO:0008006" key="3">
    <source>
        <dbReference type="Google" id="ProtNLM"/>
    </source>
</evidence>
<name>A0A2S1SG06_9FLAO</name>
<reference evidence="1 2" key="1">
    <citation type="submission" date="2018-05" db="EMBL/GenBank/DDBJ databases">
        <title>Genome sequencing of Flavobacterium sp. HYN0049.</title>
        <authorList>
            <person name="Yi H."/>
            <person name="Baek C."/>
        </authorList>
    </citation>
    <scope>NUCLEOTIDE SEQUENCE [LARGE SCALE GENOMIC DNA]</scope>
    <source>
        <strain evidence="1 2">HYN0049</strain>
    </source>
</reference>
<protein>
    <recommendedName>
        <fullName evidence="3">Lipoprotein</fullName>
    </recommendedName>
</protein>
<dbReference type="OrthoDB" id="1186960at2"/>
<proteinExistence type="predicted"/>
<evidence type="ECO:0000313" key="2">
    <source>
        <dbReference type="Proteomes" id="UP000244937"/>
    </source>
</evidence>
<dbReference type="EMBL" id="CP029187">
    <property type="protein sequence ID" value="AWI25282.1"/>
    <property type="molecule type" value="Genomic_DNA"/>
</dbReference>
<dbReference type="PROSITE" id="PS51257">
    <property type="entry name" value="PROKAR_LIPOPROTEIN"/>
    <property type="match status" value="1"/>
</dbReference>
<sequence length="242" mass="27345">MTKYVILGLAVALLSCKTVTVNHSNFTVSDANTEIGSAGLQKNTLFKNDFLTYAFPIIDNKVRVEVVISPFTKTFNKAYQKKVAGDQGKAKINFADSLKFKPEMAVIRILDLRGYVDEINSEANKSIVDFLKNTENARLVTGIATTLSLENIAKIRQADSYYLINEQDHKYSLQLFKANKKTDVIDLQQGVIVGYELSKCCWSLNKKSNWYLANIITECHSCEGNTFSKVKEKERNKNLFKM</sequence>
<organism evidence="1 2">
    <name type="scientific">Flavobacterium pallidum</name>
    <dbReference type="NCBI Taxonomy" id="2172098"/>
    <lineage>
        <taxon>Bacteria</taxon>
        <taxon>Pseudomonadati</taxon>
        <taxon>Bacteroidota</taxon>
        <taxon>Flavobacteriia</taxon>
        <taxon>Flavobacteriales</taxon>
        <taxon>Flavobacteriaceae</taxon>
        <taxon>Flavobacterium</taxon>
    </lineage>
</organism>
<dbReference type="KEGG" id="fpal:HYN49_04870"/>
<dbReference type="RefSeq" id="WP_108903076.1">
    <property type="nucleotide sequence ID" value="NZ_CP029187.1"/>
</dbReference>
<dbReference type="Proteomes" id="UP000244937">
    <property type="component" value="Chromosome"/>
</dbReference>
<accession>A0A2S1SG06</accession>
<keyword evidence="2" id="KW-1185">Reference proteome</keyword>
<gene>
    <name evidence="1" type="ORF">HYN49_04870</name>
</gene>
<dbReference type="AlphaFoldDB" id="A0A2S1SG06"/>
<evidence type="ECO:0000313" key="1">
    <source>
        <dbReference type="EMBL" id="AWI25282.1"/>
    </source>
</evidence>